<evidence type="ECO:0000256" key="1">
    <source>
        <dbReference type="SAM" id="MobiDB-lite"/>
    </source>
</evidence>
<dbReference type="EMBL" id="RSED01000011">
    <property type="protein sequence ID" value="RRS03507.1"/>
    <property type="molecule type" value="Genomic_DNA"/>
</dbReference>
<accession>A0A426V971</accession>
<dbReference type="RefSeq" id="WP_125244041.1">
    <property type="nucleotide sequence ID" value="NZ_RSED01000011.1"/>
</dbReference>
<keyword evidence="2" id="KW-0812">Transmembrane</keyword>
<feature type="transmembrane region" description="Helical" evidence="2">
    <location>
        <begin position="45"/>
        <end position="64"/>
    </location>
</feature>
<evidence type="ECO:0000313" key="4">
    <source>
        <dbReference type="Proteomes" id="UP000269265"/>
    </source>
</evidence>
<comment type="caution">
    <text evidence="3">The sequence shown here is derived from an EMBL/GenBank/DDBJ whole genome shotgun (WGS) entry which is preliminary data.</text>
</comment>
<feature type="transmembrane region" description="Helical" evidence="2">
    <location>
        <begin position="20"/>
        <end position="38"/>
    </location>
</feature>
<proteinExistence type="predicted"/>
<gene>
    <name evidence="3" type="ORF">EIP75_14730</name>
</gene>
<evidence type="ECO:0000313" key="3">
    <source>
        <dbReference type="EMBL" id="RRS03507.1"/>
    </source>
</evidence>
<name>A0A426V971_9BURK</name>
<keyword evidence="2" id="KW-0472">Membrane</keyword>
<feature type="region of interest" description="Disordered" evidence="1">
    <location>
        <begin position="67"/>
        <end position="91"/>
    </location>
</feature>
<evidence type="ECO:0000256" key="2">
    <source>
        <dbReference type="SAM" id="Phobius"/>
    </source>
</evidence>
<dbReference type="OrthoDB" id="5298481at2"/>
<reference evidence="3 4" key="1">
    <citation type="submission" date="2018-12" db="EMBL/GenBank/DDBJ databases">
        <title>The whole draft genome of Aquabacterium sp. SJQ9.</title>
        <authorList>
            <person name="Sun L."/>
            <person name="Gao X."/>
            <person name="Chen W."/>
            <person name="Huang K."/>
        </authorList>
    </citation>
    <scope>NUCLEOTIDE SEQUENCE [LARGE SCALE GENOMIC DNA]</scope>
    <source>
        <strain evidence="3 4">SJQ9</strain>
    </source>
</reference>
<dbReference type="Proteomes" id="UP000269265">
    <property type="component" value="Unassembled WGS sequence"/>
</dbReference>
<protein>
    <submittedName>
        <fullName evidence="3">DUF2933 domain-containing protein</fullName>
    </submittedName>
</protein>
<dbReference type="AlphaFoldDB" id="A0A426V971"/>
<dbReference type="InterPro" id="IPR021682">
    <property type="entry name" value="DUF2933"/>
</dbReference>
<organism evidence="3 4">
    <name type="scientific">Aquabacterium soli</name>
    <dbReference type="NCBI Taxonomy" id="2493092"/>
    <lineage>
        <taxon>Bacteria</taxon>
        <taxon>Pseudomonadati</taxon>
        <taxon>Pseudomonadota</taxon>
        <taxon>Betaproteobacteria</taxon>
        <taxon>Burkholderiales</taxon>
        <taxon>Aquabacterium</taxon>
    </lineage>
</organism>
<feature type="compositionally biased region" description="Polar residues" evidence="1">
    <location>
        <begin position="78"/>
        <end position="91"/>
    </location>
</feature>
<keyword evidence="4" id="KW-1185">Reference proteome</keyword>
<dbReference type="Pfam" id="PF11666">
    <property type="entry name" value="DUF2933"/>
    <property type="match status" value="1"/>
</dbReference>
<keyword evidence="2" id="KW-1133">Transmembrane helix</keyword>
<sequence length="91" mass="9746">MTNAHTPHQSSTGRPSFLRSPVGVALIMVGAILAFFVLREHWSHVVGKLPYLLLLACPLMHLFGHGHGGHGGQKHGSDTPQESADSGKTTR</sequence>